<dbReference type="RefSeq" id="WP_038017122.1">
    <property type="nucleotide sequence ID" value="NZ_JPKR02000001.1"/>
</dbReference>
<organism evidence="3 4">
    <name type="scientific">Tatumella morbirosei</name>
    <dbReference type="NCBI Taxonomy" id="642227"/>
    <lineage>
        <taxon>Bacteria</taxon>
        <taxon>Pseudomonadati</taxon>
        <taxon>Pseudomonadota</taxon>
        <taxon>Gammaproteobacteria</taxon>
        <taxon>Enterobacterales</taxon>
        <taxon>Erwiniaceae</taxon>
        <taxon>Tatumella</taxon>
    </lineage>
</organism>
<evidence type="ECO:0000313" key="3">
    <source>
        <dbReference type="EMBL" id="KGD76709.1"/>
    </source>
</evidence>
<dbReference type="EMBL" id="JPKR02000001">
    <property type="protein sequence ID" value="KGD76709.1"/>
    <property type="molecule type" value="Genomic_DNA"/>
</dbReference>
<keyword evidence="1" id="KW-0677">Repeat</keyword>
<dbReference type="Pfam" id="PF13271">
    <property type="entry name" value="DUF4062"/>
    <property type="match status" value="1"/>
</dbReference>
<dbReference type="STRING" id="642227.HA49_04260"/>
<evidence type="ECO:0000313" key="4">
    <source>
        <dbReference type="Proteomes" id="UP000029577"/>
    </source>
</evidence>
<dbReference type="Gene3D" id="1.25.40.10">
    <property type="entry name" value="Tetratricopeptide repeat domain"/>
    <property type="match status" value="1"/>
</dbReference>
<dbReference type="PANTHER" id="PTHR19860">
    <property type="entry name" value="DDB1- AND CUL4-ASSOCIATED FACTOR 12-RELATED"/>
    <property type="match status" value="1"/>
</dbReference>
<proteinExistence type="predicted"/>
<feature type="domain" description="DUF4062" evidence="2">
    <location>
        <begin position="10"/>
        <end position="103"/>
    </location>
</feature>
<protein>
    <recommendedName>
        <fullName evidence="2">DUF4062 domain-containing protein</fullName>
    </recommendedName>
</protein>
<comment type="caution">
    <text evidence="3">The sequence shown here is derived from an EMBL/GenBank/DDBJ whole genome shotgun (WGS) entry which is preliminary data.</text>
</comment>
<gene>
    <name evidence="3" type="ORF">HA49_04260</name>
</gene>
<sequence>MNTRIPREIRVFLSSTFRDMDAERDYLVTRVFPEIRRLCYERMVTFSEIDLRWGITEQAAKNGRTVQICLEEIERCRQLGIPPFFIGFLGERYGWVPQPNDLSEYWQNSPDQQYADIIRQALTAGISVTELEIRFAFLEPPREFSLTSAEHGLPRVQMYLRDPALTVKLQQQAQDKNGWFDRLADGTPDTVSAQKQQSLKQRLRRDFSGVIAIDHYASVEAFGESVSHYLREAIDTLYPAESVPDSWQQKTREHNLYAMVRRRGYIPLEDFRQQLIRQLNRTAGYIEPAPILITATSGMGKSAFMADLETDLLSRNKPYEWPDEDVFKNESIEDILNKDQNFRVFSHYTGADGDQSLENFRHRLFHFLAFAGDNDELSPDDALAWEQLDQRLARFISQQTVTLVLLLDAVNQLMPAENSLRRLYQRTWPRRVLLVVSGTPEASALISQLNQEPEASRWQLSELPALTEDQRRALCSARLSGVSKTLSDPLTQRLITADACRNPLFLHLILEELCLHARHEALPSLLDDLLTSQTPGALFLRVLQAADHDYALPQLATRTACCIACSRRGLTHSELAGALAEYPEIRVADQELLPLLARLAPYCINSEGRLRLLHSSFEEAMQHSPVTERCREALISQFIDDNQNDYALAERSWQWLALDEPDAVVRELSVARNVISLYRTDAGLLHRVWQASGVYQVNPLSGKLLQPFSWEPLPADLPDEDTVTALNIFTWLRQAGATTAASDWAEAIRPLVDSPETSDSSKAAFYNTLSVLQTDLGHGPQAGLAIDKAIDHGLGLMNPEFMAGALANKASVLEKSGNSGQALELFEKARLMAQIPPGNPVIEAIIIMRIAQLKASLNIASSKETEQQINLSISMIRQLPPYDKQQKHLCELYQELASVFMEREDFSAAADTYLLAIAAGSHLYEPDEGPMPELLEICQWCLQRL</sequence>
<keyword evidence="4" id="KW-1185">Reference proteome</keyword>
<evidence type="ECO:0000256" key="1">
    <source>
        <dbReference type="ARBA" id="ARBA00022737"/>
    </source>
</evidence>
<dbReference type="GO" id="GO:0080008">
    <property type="term" value="C:Cul4-RING E3 ubiquitin ligase complex"/>
    <property type="evidence" value="ECO:0007669"/>
    <property type="project" value="TreeGrafter"/>
</dbReference>
<dbReference type="AlphaFoldDB" id="A0A095TJI5"/>
<dbReference type="Proteomes" id="UP000029577">
    <property type="component" value="Unassembled WGS sequence"/>
</dbReference>
<dbReference type="PANTHER" id="PTHR19860:SF40">
    <property type="entry name" value="WD40 REPEAT-CONTAINING PROTEIN"/>
    <property type="match status" value="1"/>
</dbReference>
<dbReference type="InterPro" id="IPR027417">
    <property type="entry name" value="P-loop_NTPase"/>
</dbReference>
<evidence type="ECO:0000259" key="2">
    <source>
        <dbReference type="Pfam" id="PF13271"/>
    </source>
</evidence>
<dbReference type="InterPro" id="IPR025139">
    <property type="entry name" value="DUF4062"/>
</dbReference>
<dbReference type="InterPro" id="IPR051191">
    <property type="entry name" value="DCAF12"/>
</dbReference>
<name>A0A095TJI5_9GAMM</name>
<dbReference type="eggNOG" id="COG3210">
    <property type="taxonomic scope" value="Bacteria"/>
</dbReference>
<dbReference type="SUPFAM" id="SSF52540">
    <property type="entry name" value="P-loop containing nucleoside triphosphate hydrolases"/>
    <property type="match status" value="1"/>
</dbReference>
<reference evidence="3" key="1">
    <citation type="submission" date="2014-12" db="EMBL/GenBank/DDBJ databases">
        <title>The draft genome of the Tatumella morbirosei type strain, LMG23360T isolated from pineapple rot.</title>
        <authorList>
            <person name="Smits T.H."/>
            <person name="Palmer M."/>
            <person name="Venter S.N."/>
            <person name="Duffy B."/>
            <person name="Steenkamp E.T."/>
            <person name="Chan W.Y."/>
            <person name="Coutinho T.A."/>
            <person name="Coetzee M.P."/>
            <person name="De Maayer P."/>
        </authorList>
    </citation>
    <scope>NUCLEOTIDE SEQUENCE [LARGE SCALE GENOMIC DNA]</scope>
    <source>
        <strain evidence="3">LMG 23360</strain>
    </source>
</reference>
<accession>A0A095TJI5</accession>
<dbReference type="SUPFAM" id="SSF48452">
    <property type="entry name" value="TPR-like"/>
    <property type="match status" value="1"/>
</dbReference>
<dbReference type="InterPro" id="IPR011990">
    <property type="entry name" value="TPR-like_helical_dom_sf"/>
</dbReference>